<evidence type="ECO:0000256" key="4">
    <source>
        <dbReference type="ARBA" id="ARBA00023239"/>
    </source>
</evidence>
<dbReference type="SUPFAM" id="SSF50621">
    <property type="entry name" value="Alanine racemase C-terminal domain-like"/>
    <property type="match status" value="1"/>
</dbReference>
<accession>A0A679JCV5</accession>
<evidence type="ECO:0000256" key="6">
    <source>
        <dbReference type="NCBIfam" id="TIGR01048"/>
    </source>
</evidence>
<feature type="binding site" evidence="5">
    <location>
        <position position="347"/>
    </location>
    <ligand>
        <name>substrate</name>
    </ligand>
</feature>
<dbReference type="FunFam" id="3.20.20.10:FF:000003">
    <property type="entry name" value="Diaminopimelate decarboxylase"/>
    <property type="match status" value="1"/>
</dbReference>
<feature type="modified residue" description="N6-(pyridoxal phosphate)lysine" evidence="5 7">
    <location>
        <position position="60"/>
    </location>
</feature>
<reference evidence="11" key="1">
    <citation type="submission" date="2019-12" db="EMBL/GenBank/DDBJ databases">
        <authorList>
            <person name="Cremers G."/>
        </authorList>
    </citation>
    <scope>NUCLEOTIDE SEQUENCE</scope>
    <source>
        <strain evidence="11">Mbul1</strain>
    </source>
</reference>
<dbReference type="InterPro" id="IPR022643">
    <property type="entry name" value="De-COase2_C"/>
</dbReference>
<protein>
    <recommendedName>
        <fullName evidence="5 6">Diaminopimelate decarboxylase</fullName>
        <shortName evidence="5">DAP decarboxylase</shortName>
        <shortName evidence="5">DAPDC</shortName>
        <ecNumber evidence="5 6">4.1.1.20</ecNumber>
    </recommendedName>
</protein>
<comment type="function">
    <text evidence="5">Specifically catalyzes the decarboxylation of meso-diaminopimelate (meso-DAP) to L-lysine.</text>
</comment>
<keyword evidence="4 5" id="KW-0456">Lyase</keyword>
<dbReference type="Pfam" id="PF00278">
    <property type="entry name" value="Orn_DAP_Arg_deC"/>
    <property type="match status" value="1"/>
</dbReference>
<dbReference type="HAMAP" id="MF_02120">
    <property type="entry name" value="LysA"/>
    <property type="match status" value="1"/>
</dbReference>
<keyword evidence="5 8" id="KW-0457">Lysine biosynthesis</keyword>
<feature type="domain" description="Orn/DAP/Arg decarboxylase 2 N-terminal" evidence="10">
    <location>
        <begin position="35"/>
        <end position="252"/>
    </location>
</feature>
<dbReference type="InterPro" id="IPR029066">
    <property type="entry name" value="PLP-binding_barrel"/>
</dbReference>
<proteinExistence type="inferred from homology"/>
<gene>
    <name evidence="5 11" type="primary">lysA</name>
    <name evidence="11" type="ORF">MBUL_04403</name>
</gene>
<dbReference type="PRINTS" id="PR01179">
    <property type="entry name" value="ODADCRBXLASE"/>
</dbReference>
<dbReference type="AlphaFoldDB" id="A0A679JCV5"/>
<evidence type="ECO:0000256" key="7">
    <source>
        <dbReference type="PIRSR" id="PIRSR600183-50"/>
    </source>
</evidence>
<dbReference type="InterPro" id="IPR009006">
    <property type="entry name" value="Ala_racemase/Decarboxylase_C"/>
</dbReference>
<feature type="active site" description="Proton donor" evidence="7">
    <location>
        <position position="346"/>
    </location>
</feature>
<dbReference type="PANTHER" id="PTHR43727:SF2">
    <property type="entry name" value="GROUP IV DECARBOXYLASE"/>
    <property type="match status" value="1"/>
</dbReference>
<feature type="domain" description="Orn/DAP/Arg decarboxylase 2 C-terminal" evidence="9">
    <location>
        <begin position="29"/>
        <end position="373"/>
    </location>
</feature>
<dbReference type="Gene3D" id="3.20.20.10">
    <property type="entry name" value="Alanine racemase"/>
    <property type="match status" value="1"/>
</dbReference>
<evidence type="ECO:0000313" key="11">
    <source>
        <dbReference type="EMBL" id="CAA2107917.1"/>
    </source>
</evidence>
<organism evidence="11">
    <name type="scientific">Methylobacterium bullatum</name>
    <dbReference type="NCBI Taxonomy" id="570505"/>
    <lineage>
        <taxon>Bacteria</taxon>
        <taxon>Pseudomonadati</taxon>
        <taxon>Pseudomonadota</taxon>
        <taxon>Alphaproteobacteria</taxon>
        <taxon>Hyphomicrobiales</taxon>
        <taxon>Methylobacteriaceae</taxon>
        <taxon>Methylobacterium</taxon>
    </lineage>
</organism>
<feature type="binding site" evidence="5">
    <location>
        <position position="239"/>
    </location>
    <ligand>
        <name>pyridoxal 5'-phosphate</name>
        <dbReference type="ChEBI" id="CHEBI:597326"/>
    </ligand>
</feature>
<dbReference type="NCBIfam" id="TIGR01048">
    <property type="entry name" value="lysA"/>
    <property type="match status" value="1"/>
</dbReference>
<evidence type="ECO:0000256" key="1">
    <source>
        <dbReference type="ARBA" id="ARBA00001933"/>
    </source>
</evidence>
<comment type="similarity">
    <text evidence="5">Belongs to the Orn/Lys/Arg decarboxylase class-II family. LysA subfamily.</text>
</comment>
<dbReference type="InterPro" id="IPR002986">
    <property type="entry name" value="DAP_deCOOHase_LysA"/>
</dbReference>
<dbReference type="EC" id="4.1.1.20" evidence="5 6"/>
<comment type="catalytic activity">
    <reaction evidence="5 8">
        <text>meso-2,6-diaminopimelate + H(+) = L-lysine + CO2</text>
        <dbReference type="Rhea" id="RHEA:15101"/>
        <dbReference type="ChEBI" id="CHEBI:15378"/>
        <dbReference type="ChEBI" id="CHEBI:16526"/>
        <dbReference type="ChEBI" id="CHEBI:32551"/>
        <dbReference type="ChEBI" id="CHEBI:57791"/>
        <dbReference type="EC" id="4.1.1.20"/>
    </reaction>
</comment>
<evidence type="ECO:0000259" key="9">
    <source>
        <dbReference type="Pfam" id="PF00278"/>
    </source>
</evidence>
<dbReference type="UniPathway" id="UPA00034">
    <property type="reaction ID" value="UER00027"/>
</dbReference>
<evidence type="ECO:0000256" key="2">
    <source>
        <dbReference type="ARBA" id="ARBA00022793"/>
    </source>
</evidence>
<dbReference type="CDD" id="cd06828">
    <property type="entry name" value="PLPDE_III_DapDC"/>
    <property type="match status" value="1"/>
</dbReference>
<dbReference type="Pfam" id="PF02784">
    <property type="entry name" value="Orn_Arg_deC_N"/>
    <property type="match status" value="1"/>
</dbReference>
<dbReference type="GO" id="GO:0009089">
    <property type="term" value="P:lysine biosynthetic process via diaminopimelate"/>
    <property type="evidence" value="ECO:0007669"/>
    <property type="project" value="UniProtKB-UniRule"/>
</dbReference>
<feature type="binding site" evidence="5">
    <location>
        <position position="375"/>
    </location>
    <ligand>
        <name>substrate</name>
    </ligand>
</feature>
<dbReference type="InterPro" id="IPR000183">
    <property type="entry name" value="Orn/DAP/Arg_de-COase"/>
</dbReference>
<feature type="binding site" evidence="5">
    <location>
        <position position="375"/>
    </location>
    <ligand>
        <name>pyridoxal 5'-phosphate</name>
        <dbReference type="ChEBI" id="CHEBI:597326"/>
    </ligand>
</feature>
<dbReference type="PANTHER" id="PTHR43727">
    <property type="entry name" value="DIAMINOPIMELATE DECARBOXYLASE"/>
    <property type="match status" value="1"/>
</dbReference>
<dbReference type="EMBL" id="LR743504">
    <property type="protein sequence ID" value="CAA2107917.1"/>
    <property type="molecule type" value="Genomic_DNA"/>
</dbReference>
<dbReference type="PRINTS" id="PR01181">
    <property type="entry name" value="DAPDCRBXLASE"/>
</dbReference>
<dbReference type="Gene3D" id="2.40.37.10">
    <property type="entry name" value="Lyase, Ornithine Decarboxylase, Chain A, domain 1"/>
    <property type="match status" value="1"/>
</dbReference>
<keyword evidence="5" id="KW-0028">Amino-acid biosynthesis</keyword>
<comment type="cofactor">
    <cofactor evidence="1 5 7 8">
        <name>pyridoxal 5'-phosphate</name>
        <dbReference type="ChEBI" id="CHEBI:597326"/>
    </cofactor>
</comment>
<sequence length="424" mass="45132">MHHFHYRDGLLAAEDVDLTGLAAEVGTPFYCYSTATLERHYRVFAEAFAGDDALVCYAMKANSNQAVLTTLARLSAGMDIVSEGELRRALAAGVDPQRIVFSGVGKTREEMAAALHAGIYCFNVESEPELETLSEVASSLGATAPVSVRVNPDVDAGTHAKISTGKSENKFGIPIGRAADVYARAASLPGIAVSGVDMHIGSQITDLAPFAHAAGLLAELARGLMAQGHPLHHIDFGGGLGIPYREDNAPPPEPSALAEILRPHYRSLGLRPVFEIGRMIAGNAGILVTRVLYVKRTEGRTFVIVDAAMNDLIRPTLYEAYHALRPVIEPGADTPRLVADVVGPVCESGDYIALGRDIPDVAPGDLVAVMTAGAYGAVQAGTYNTRRLVAEVLVSGDRAAIVRPRQSYDDLIGLDRVPDWLQSE</sequence>
<comment type="pathway">
    <text evidence="5 8">Amino-acid biosynthesis; L-lysine biosynthesis via DAP pathway; L-lysine from DL-2,6-diaminopimelate: step 1/1.</text>
</comment>
<feature type="binding site" evidence="5">
    <location>
        <position position="314"/>
    </location>
    <ligand>
        <name>substrate</name>
    </ligand>
</feature>
<evidence type="ECO:0000256" key="3">
    <source>
        <dbReference type="ARBA" id="ARBA00022898"/>
    </source>
</evidence>
<comment type="subunit">
    <text evidence="5">Homodimer.</text>
</comment>
<dbReference type="InterPro" id="IPR022644">
    <property type="entry name" value="De-COase2_N"/>
</dbReference>
<keyword evidence="2 5" id="KW-0210">Decarboxylase</keyword>
<dbReference type="GO" id="GO:0030170">
    <property type="term" value="F:pyridoxal phosphate binding"/>
    <property type="evidence" value="ECO:0007669"/>
    <property type="project" value="UniProtKB-UniRule"/>
</dbReference>
<dbReference type="GO" id="GO:0008836">
    <property type="term" value="F:diaminopimelate decarboxylase activity"/>
    <property type="evidence" value="ECO:0007669"/>
    <property type="project" value="UniProtKB-UniRule"/>
</dbReference>
<dbReference type="SUPFAM" id="SSF51419">
    <property type="entry name" value="PLP-binding barrel"/>
    <property type="match status" value="1"/>
</dbReference>
<evidence type="ECO:0000259" key="10">
    <source>
        <dbReference type="Pfam" id="PF02784"/>
    </source>
</evidence>
<evidence type="ECO:0000256" key="5">
    <source>
        <dbReference type="HAMAP-Rule" id="MF_02120"/>
    </source>
</evidence>
<evidence type="ECO:0000256" key="8">
    <source>
        <dbReference type="RuleBase" id="RU003738"/>
    </source>
</evidence>
<feature type="binding site" evidence="5">
    <location>
        <position position="278"/>
    </location>
    <ligand>
        <name>substrate</name>
    </ligand>
</feature>
<keyword evidence="3 5" id="KW-0663">Pyridoxal phosphate</keyword>
<name>A0A679JCV5_9HYPH</name>
<feature type="binding site" evidence="5">
    <location>
        <position position="318"/>
    </location>
    <ligand>
        <name>substrate</name>
    </ligand>
</feature>
<feature type="binding site" evidence="5">
    <location>
        <begin position="275"/>
        <end position="278"/>
    </location>
    <ligand>
        <name>pyridoxal 5'-phosphate</name>
        <dbReference type="ChEBI" id="CHEBI:597326"/>
    </ligand>
</feature>